<dbReference type="EC" id="3.1.1.5" evidence="3"/>
<sequence length="241" mass="25646">MKLSNLAIARCLSSIAMCAALAACDENAGDAVAEPTAAREQVADDVSQPVMGPQRQVLAFGNSLFAGYRVPAADAYPAKLQNALRARGINAQVVNAGVSGDTTAAGLQRFAFTLNAQDTPPELVILELGGNDLLRNLPPEATRANLAAMLDELKKRDIPAILFGMRAPPNLGPDYVAQYDALYRDLAEQYGAALVPFFLEPVYDQPRLIQPDRIHPTTEGIEALVAYTADDVAEALPDAAK</sequence>
<evidence type="ECO:0000256" key="1">
    <source>
        <dbReference type="SAM" id="SignalP"/>
    </source>
</evidence>
<dbReference type="GO" id="GO:0004622">
    <property type="term" value="F:phosphatidylcholine lysophospholipase activity"/>
    <property type="evidence" value="ECO:0007669"/>
    <property type="project" value="UniProtKB-EC"/>
</dbReference>
<feature type="domain" description="SGNH hydrolase-type esterase" evidence="2">
    <location>
        <begin position="59"/>
        <end position="220"/>
    </location>
</feature>
<dbReference type="SUPFAM" id="SSF52266">
    <property type="entry name" value="SGNH hydrolase"/>
    <property type="match status" value="1"/>
</dbReference>
<reference evidence="3 4" key="1">
    <citation type="submission" date="2018-04" db="EMBL/GenBank/DDBJ databases">
        <title>Altererythrobacter sp. HME9302 genome sequencing and assembly.</title>
        <authorList>
            <person name="Kang H."/>
            <person name="Kim H."/>
            <person name="Joh K."/>
        </authorList>
    </citation>
    <scope>NUCLEOTIDE SEQUENCE [LARGE SCALE GENOMIC DNA]</scope>
    <source>
        <strain evidence="3 4">HME9302</strain>
    </source>
</reference>
<evidence type="ECO:0000313" key="4">
    <source>
        <dbReference type="Proteomes" id="UP000253727"/>
    </source>
</evidence>
<dbReference type="PANTHER" id="PTHR30383">
    <property type="entry name" value="THIOESTERASE 1/PROTEASE 1/LYSOPHOSPHOLIPASE L1"/>
    <property type="match status" value="1"/>
</dbReference>
<dbReference type="OrthoDB" id="9786188at2"/>
<dbReference type="AlphaFoldDB" id="A0A369Q9C1"/>
<dbReference type="InterPro" id="IPR051532">
    <property type="entry name" value="Ester_Hydrolysis_Enzymes"/>
</dbReference>
<feature type="signal peptide" evidence="1">
    <location>
        <begin position="1"/>
        <end position="22"/>
    </location>
</feature>
<evidence type="ECO:0000313" key="3">
    <source>
        <dbReference type="EMBL" id="RDC59509.1"/>
    </source>
</evidence>
<keyword evidence="3" id="KW-0378">Hydrolase</keyword>
<dbReference type="EMBL" id="QBKA01000002">
    <property type="protein sequence ID" value="RDC59509.1"/>
    <property type="molecule type" value="Genomic_DNA"/>
</dbReference>
<protein>
    <submittedName>
        <fullName evidence="3">Arylesterase</fullName>
        <ecNumber evidence="3">3.1.1.5</ecNumber>
        <ecNumber evidence="3">3.1.2.-</ecNumber>
    </submittedName>
</protein>
<dbReference type="Gene3D" id="3.40.50.1110">
    <property type="entry name" value="SGNH hydrolase"/>
    <property type="match status" value="1"/>
</dbReference>
<name>A0A369Q9C1_9SPHN</name>
<feature type="chain" id="PRO_5016744766" evidence="1">
    <location>
        <begin position="23"/>
        <end position="241"/>
    </location>
</feature>
<organism evidence="3 4">
    <name type="scientific">Alteripontixanthobacter maritimus</name>
    <dbReference type="NCBI Taxonomy" id="2161824"/>
    <lineage>
        <taxon>Bacteria</taxon>
        <taxon>Pseudomonadati</taxon>
        <taxon>Pseudomonadota</taxon>
        <taxon>Alphaproteobacteria</taxon>
        <taxon>Sphingomonadales</taxon>
        <taxon>Erythrobacteraceae</taxon>
        <taxon>Alteripontixanthobacter</taxon>
    </lineage>
</organism>
<dbReference type="PANTHER" id="PTHR30383:SF24">
    <property type="entry name" value="THIOESTERASE 1_PROTEASE 1_LYSOPHOSPHOLIPASE L1"/>
    <property type="match status" value="1"/>
</dbReference>
<dbReference type="Pfam" id="PF13472">
    <property type="entry name" value="Lipase_GDSL_2"/>
    <property type="match status" value="1"/>
</dbReference>
<keyword evidence="4" id="KW-1185">Reference proteome</keyword>
<dbReference type="InterPro" id="IPR013830">
    <property type="entry name" value="SGNH_hydro"/>
</dbReference>
<dbReference type="InterPro" id="IPR036514">
    <property type="entry name" value="SGNH_hydro_sf"/>
</dbReference>
<dbReference type="Proteomes" id="UP000253727">
    <property type="component" value="Unassembled WGS sequence"/>
</dbReference>
<comment type="caution">
    <text evidence="3">The sequence shown here is derived from an EMBL/GenBank/DDBJ whole genome shotgun (WGS) entry which is preliminary data.</text>
</comment>
<dbReference type="CDD" id="cd01822">
    <property type="entry name" value="Lysophospholipase_L1_like"/>
    <property type="match status" value="1"/>
</dbReference>
<gene>
    <name evidence="3" type="primary">tesA</name>
    <name evidence="3" type="ORF">HME9302_00699</name>
</gene>
<accession>A0A369Q9C1</accession>
<evidence type="ECO:0000259" key="2">
    <source>
        <dbReference type="Pfam" id="PF13472"/>
    </source>
</evidence>
<keyword evidence="1" id="KW-0732">Signal</keyword>
<dbReference type="PROSITE" id="PS51257">
    <property type="entry name" value="PROKAR_LIPOPROTEIN"/>
    <property type="match status" value="1"/>
</dbReference>
<dbReference type="RefSeq" id="WP_115367444.1">
    <property type="nucleotide sequence ID" value="NZ_QBKA01000002.1"/>
</dbReference>
<dbReference type="EC" id="3.1.2.-" evidence="3"/>
<proteinExistence type="predicted"/>